<keyword evidence="5 7" id="KW-0408">Iron</keyword>
<keyword evidence="6" id="KW-0503">Monooxygenase</keyword>
<proteinExistence type="inferred from homology"/>
<dbReference type="VEuPathDB" id="FungiDB:F503_04217"/>
<keyword evidence="3 7" id="KW-0349">Heme</keyword>
<keyword evidence="4 7" id="KW-0479">Metal-binding</keyword>
<accession>S3D5E1</accession>
<dbReference type="PRINTS" id="PR00465">
    <property type="entry name" value="EP450IV"/>
</dbReference>
<comment type="similarity">
    <text evidence="2">Belongs to the cytochrome P450 family.</text>
</comment>
<keyword evidence="9" id="KW-1185">Reference proteome</keyword>
<keyword evidence="6" id="KW-0560">Oxidoreductase</keyword>
<dbReference type="Gene3D" id="1.10.630.10">
    <property type="entry name" value="Cytochrome P450"/>
    <property type="match status" value="1"/>
</dbReference>
<evidence type="ECO:0000256" key="1">
    <source>
        <dbReference type="ARBA" id="ARBA00001971"/>
    </source>
</evidence>
<dbReference type="GO" id="GO:0005506">
    <property type="term" value="F:iron ion binding"/>
    <property type="evidence" value="ECO:0007669"/>
    <property type="project" value="InterPro"/>
</dbReference>
<evidence type="ECO:0000256" key="3">
    <source>
        <dbReference type="ARBA" id="ARBA00022617"/>
    </source>
</evidence>
<dbReference type="STRING" id="1262450.S3D5E1"/>
<dbReference type="InterPro" id="IPR001128">
    <property type="entry name" value="Cyt_P450"/>
</dbReference>
<feature type="binding site" description="axial binding residue" evidence="7">
    <location>
        <position position="452"/>
    </location>
    <ligand>
        <name>heme</name>
        <dbReference type="ChEBI" id="CHEBI:30413"/>
    </ligand>
    <ligandPart>
        <name>Fe</name>
        <dbReference type="ChEBI" id="CHEBI:18248"/>
    </ligandPart>
</feature>
<comment type="cofactor">
    <cofactor evidence="1 7">
        <name>heme</name>
        <dbReference type="ChEBI" id="CHEBI:30413"/>
    </cofactor>
</comment>
<evidence type="ECO:0000256" key="6">
    <source>
        <dbReference type="ARBA" id="ARBA00023033"/>
    </source>
</evidence>
<reference evidence="8 9" key="1">
    <citation type="journal article" date="2013" name="BMC Genomics">
        <title>The genome and transcriptome of the pine saprophyte Ophiostoma piceae, and a comparison with the bark beetle-associated pine pathogen Grosmannia clavigera.</title>
        <authorList>
            <person name="Haridas S."/>
            <person name="Wang Y."/>
            <person name="Lim L."/>
            <person name="Massoumi Alamouti S."/>
            <person name="Jackman S."/>
            <person name="Docking R."/>
            <person name="Robertson G."/>
            <person name="Birol I."/>
            <person name="Bohlmann J."/>
            <person name="Breuil C."/>
        </authorList>
    </citation>
    <scope>NUCLEOTIDE SEQUENCE [LARGE SCALE GENOMIC DNA]</scope>
    <source>
        <strain evidence="8 9">UAMH 11346</strain>
    </source>
</reference>
<evidence type="ECO:0000256" key="7">
    <source>
        <dbReference type="PIRSR" id="PIRSR602403-1"/>
    </source>
</evidence>
<evidence type="ECO:0000256" key="4">
    <source>
        <dbReference type="ARBA" id="ARBA00022723"/>
    </source>
</evidence>
<name>S3D5E1_OPHP1</name>
<dbReference type="EMBL" id="KE148148">
    <property type="protein sequence ID" value="EPE08630.1"/>
    <property type="molecule type" value="Genomic_DNA"/>
</dbReference>
<dbReference type="SUPFAM" id="SSF48264">
    <property type="entry name" value="Cytochrome P450"/>
    <property type="match status" value="1"/>
</dbReference>
<dbReference type="OrthoDB" id="1055148at2759"/>
<dbReference type="InterPro" id="IPR050529">
    <property type="entry name" value="CYP450_sterol_14alpha_dmase"/>
</dbReference>
<protein>
    <submittedName>
        <fullName evidence="8">Cytochrome p450 6a1</fullName>
    </submittedName>
</protein>
<dbReference type="HOGENOM" id="CLU_033574_2_0_1"/>
<dbReference type="PANTHER" id="PTHR24304:SF2">
    <property type="entry name" value="24-HYDROXYCHOLESTEROL 7-ALPHA-HYDROXYLASE"/>
    <property type="match status" value="1"/>
</dbReference>
<dbReference type="GO" id="GO:0020037">
    <property type="term" value="F:heme binding"/>
    <property type="evidence" value="ECO:0007669"/>
    <property type="project" value="InterPro"/>
</dbReference>
<dbReference type="GO" id="GO:0004497">
    <property type="term" value="F:monooxygenase activity"/>
    <property type="evidence" value="ECO:0007669"/>
    <property type="project" value="UniProtKB-KW"/>
</dbReference>
<dbReference type="AlphaFoldDB" id="S3D5E1"/>
<evidence type="ECO:0000256" key="5">
    <source>
        <dbReference type="ARBA" id="ARBA00023004"/>
    </source>
</evidence>
<sequence length="514" mass="57199">MDVPLEKAAIVRFQNWPATVAILLLVALAAVVLSAGHRVAFPKSAPSLVSSGGYPILGMWRFFSDRRNFMHTSSRSTASGNFSFYFGKHQIVGLAGVDGRRTFFDSKDLNMAIGYSVLFANTPQIDENDKDENPLSFSRWFLNTLMVMMRKENFVRNLPILVGDTQKQMAAIVAANNGQATGVFDPFDNLYRTVYQLTMRTVGADDIAEDPVLLAKTLRLFEKIDAASSPTRIVFPWLPTPGHIKRVTAGIRLYQIFNNIAEDRRKTGRRGEDALQFLLDGGESMVKILTFVLGALFAGQLNSGINAAWFFVCLACNPEWYTRVQGEVDASVARHRASTDQSAGDVLATLDVEHWESEFPMIDLCLRECIRLQLVGTAFRKNITDKNIPIGNTGEIIPKGAFAAYMIDDVHMNADIYPDPLRWDPGRYLPGRAEDKKMPMGYVGWGTGRHPCLGMRFAKLEMSIIAACFSATFDYELLNAAGEKMTASPLPNRNNISASPPDDPVKLRYTLRKQ</sequence>
<organism evidence="8 9">
    <name type="scientific">Ophiostoma piceae (strain UAMH 11346)</name>
    <name type="common">Sap stain fungus</name>
    <dbReference type="NCBI Taxonomy" id="1262450"/>
    <lineage>
        <taxon>Eukaryota</taxon>
        <taxon>Fungi</taxon>
        <taxon>Dikarya</taxon>
        <taxon>Ascomycota</taxon>
        <taxon>Pezizomycotina</taxon>
        <taxon>Sordariomycetes</taxon>
        <taxon>Sordariomycetidae</taxon>
        <taxon>Ophiostomatales</taxon>
        <taxon>Ophiostomataceae</taxon>
        <taxon>Ophiostoma</taxon>
    </lineage>
</organism>
<dbReference type="InterPro" id="IPR002403">
    <property type="entry name" value="Cyt_P450_E_grp-IV"/>
</dbReference>
<evidence type="ECO:0000313" key="8">
    <source>
        <dbReference type="EMBL" id="EPE08630.1"/>
    </source>
</evidence>
<dbReference type="GO" id="GO:0016705">
    <property type="term" value="F:oxidoreductase activity, acting on paired donors, with incorporation or reduction of molecular oxygen"/>
    <property type="evidence" value="ECO:0007669"/>
    <property type="project" value="InterPro"/>
</dbReference>
<dbReference type="Pfam" id="PF00067">
    <property type="entry name" value="p450"/>
    <property type="match status" value="1"/>
</dbReference>
<dbReference type="PANTHER" id="PTHR24304">
    <property type="entry name" value="CYTOCHROME P450 FAMILY 7"/>
    <property type="match status" value="1"/>
</dbReference>
<gene>
    <name evidence="8" type="ORF">F503_04217</name>
</gene>
<dbReference type="OMA" id="HACKGQR"/>
<dbReference type="eggNOG" id="KOG0684">
    <property type="taxonomic scope" value="Eukaryota"/>
</dbReference>
<dbReference type="Proteomes" id="UP000016923">
    <property type="component" value="Unassembled WGS sequence"/>
</dbReference>
<evidence type="ECO:0000313" key="9">
    <source>
        <dbReference type="Proteomes" id="UP000016923"/>
    </source>
</evidence>
<dbReference type="InterPro" id="IPR036396">
    <property type="entry name" value="Cyt_P450_sf"/>
</dbReference>
<evidence type="ECO:0000256" key="2">
    <source>
        <dbReference type="ARBA" id="ARBA00010617"/>
    </source>
</evidence>